<evidence type="ECO:0008006" key="2">
    <source>
        <dbReference type="Google" id="ProtNLM"/>
    </source>
</evidence>
<dbReference type="Proteomes" id="UP000008064">
    <property type="component" value="Unassembled WGS sequence"/>
</dbReference>
<dbReference type="InterPro" id="IPR027417">
    <property type="entry name" value="P-loop_NTPase"/>
</dbReference>
<dbReference type="RefSeq" id="XP_007320682.1">
    <property type="nucleotide sequence ID" value="XM_007320620.1"/>
</dbReference>
<sequence>MNIDHQHLISKMEGFATQGIQGAAKNHQQRVSELRSKIRELINQQLRVITDDPKAKMHWKNYWRNIIQCYQIVIEGWPEHIPFANLSEVSSGLPDLEMLLHKWESGEIHWRQLSETGGRSSSRRMYKNTEMANSDEENYLPDPSAAANTQQIVGTAATGASINMPTSSTQHIHWFEHTSFADEQALFNSNSITPNFTAELNRMLAELNPGNATDMMNFYVGLVLALVLADFGHRALQYWMTHVTTQSYKAYTSGNLGGAGKTLPFIIPSFIHTDHLTVVISPLKALEEAQSQQFLRWEVLSTVVNEDTYSHDLHKWGGDFCPAYSKLSQLQSFVPLGIPIYATSATMTPDVLANIHKQLHINSNDRPNITPEVEVIPRSLYYPALDFLMSRVEHTFEKVLTS</sequence>
<dbReference type="Gene3D" id="3.40.50.300">
    <property type="entry name" value="P-loop containing nucleotide triphosphate hydrolases"/>
    <property type="match status" value="2"/>
</dbReference>
<reference evidence="1" key="1">
    <citation type="submission" date="2011-04" db="EMBL/GenBank/DDBJ databases">
        <title>Evolution of plant cell wall degrading machinery underlies the functional diversity of forest fungi.</title>
        <authorList>
            <consortium name="US DOE Joint Genome Institute (JGI-PGF)"/>
            <person name="Eastwood D.C."/>
            <person name="Floudas D."/>
            <person name="Binder M."/>
            <person name="Majcherczyk A."/>
            <person name="Schneider P."/>
            <person name="Aerts A."/>
            <person name="Asiegbu F.O."/>
            <person name="Baker S.E."/>
            <person name="Barry K."/>
            <person name="Bendiksby M."/>
            <person name="Blumentritt M."/>
            <person name="Coutinho P.M."/>
            <person name="Cullen D."/>
            <person name="Cullen D."/>
            <person name="Gathman A."/>
            <person name="Goodell B."/>
            <person name="Henrissat B."/>
            <person name="Ihrmark K."/>
            <person name="Kauserud H."/>
            <person name="Kohler A."/>
            <person name="LaButti K."/>
            <person name="Lapidus A."/>
            <person name="Lavin J.L."/>
            <person name="Lee Y.-H."/>
            <person name="Lindquist E."/>
            <person name="Lilly W."/>
            <person name="Lucas S."/>
            <person name="Morin E."/>
            <person name="Murat C."/>
            <person name="Oguiza J.A."/>
            <person name="Park J."/>
            <person name="Pisabarro A.G."/>
            <person name="Riley R."/>
            <person name="Rosling A."/>
            <person name="Salamov A."/>
            <person name="Schmidt O."/>
            <person name="Schmutz J."/>
            <person name="Skrede I."/>
            <person name="Stenlid J."/>
            <person name="Wiebenga A."/>
            <person name="Xie X."/>
            <person name="Kues U."/>
            <person name="Hibbett D.S."/>
            <person name="Hoffmeister D."/>
            <person name="Hogberg N."/>
            <person name="Martin F."/>
            <person name="Grigoriev I.V."/>
            <person name="Watkinson S.C."/>
        </authorList>
    </citation>
    <scope>NUCLEOTIDE SEQUENCE</scope>
    <source>
        <strain evidence="1">S7.9</strain>
    </source>
</reference>
<evidence type="ECO:0000313" key="1">
    <source>
        <dbReference type="EMBL" id="EGO22144.1"/>
    </source>
</evidence>
<name>F8P3P5_SERL9</name>
<dbReference type="AlphaFoldDB" id="F8P3P5"/>
<dbReference type="HOGENOM" id="CLU_685429_0_0_1"/>
<proteinExistence type="predicted"/>
<protein>
    <recommendedName>
        <fullName evidence="2">Helicase ATP-binding domain-containing protein</fullName>
    </recommendedName>
</protein>
<accession>F8P3P5</accession>
<dbReference type="KEGG" id="sla:SERLADRAFT_409753"/>
<gene>
    <name evidence="1" type="ORF">SERLADRAFT_409753</name>
</gene>
<organism>
    <name type="scientific">Serpula lacrymans var. lacrymans (strain S7.9)</name>
    <name type="common">Dry rot fungus</name>
    <dbReference type="NCBI Taxonomy" id="578457"/>
    <lineage>
        <taxon>Eukaryota</taxon>
        <taxon>Fungi</taxon>
        <taxon>Dikarya</taxon>
        <taxon>Basidiomycota</taxon>
        <taxon>Agaricomycotina</taxon>
        <taxon>Agaricomycetes</taxon>
        <taxon>Agaricomycetidae</taxon>
        <taxon>Boletales</taxon>
        <taxon>Coniophorineae</taxon>
        <taxon>Serpulaceae</taxon>
        <taxon>Serpula</taxon>
    </lineage>
</organism>
<dbReference type="OrthoDB" id="2685026at2759"/>
<dbReference type="GeneID" id="18812843"/>
<dbReference type="EMBL" id="GL945437">
    <property type="protein sequence ID" value="EGO22144.1"/>
    <property type="molecule type" value="Genomic_DNA"/>
</dbReference>